<dbReference type="EMBL" id="CADCVK010000260">
    <property type="protein sequence ID" value="CAA9483696.1"/>
    <property type="molecule type" value="Genomic_DNA"/>
</dbReference>
<accession>A0A6J4S623</accession>
<sequence>MSHRTSTTAHAAPTASTTRGKTFRAFAGASGGVRPSGRVRRIASFRSL</sequence>
<evidence type="ECO:0000313" key="2">
    <source>
        <dbReference type="EMBL" id="CAA9483696.1"/>
    </source>
</evidence>
<organism evidence="2">
    <name type="scientific">uncultured Rubrobacteraceae bacterium</name>
    <dbReference type="NCBI Taxonomy" id="349277"/>
    <lineage>
        <taxon>Bacteria</taxon>
        <taxon>Bacillati</taxon>
        <taxon>Actinomycetota</taxon>
        <taxon>Rubrobacteria</taxon>
        <taxon>Rubrobacterales</taxon>
        <taxon>Rubrobacteraceae</taxon>
        <taxon>environmental samples</taxon>
    </lineage>
</organism>
<reference evidence="2" key="1">
    <citation type="submission" date="2020-02" db="EMBL/GenBank/DDBJ databases">
        <authorList>
            <person name="Meier V. D."/>
        </authorList>
    </citation>
    <scope>NUCLEOTIDE SEQUENCE</scope>
    <source>
        <strain evidence="2">AVDCRST_MAG12</strain>
    </source>
</reference>
<dbReference type="AlphaFoldDB" id="A0A6J4S623"/>
<name>A0A6J4S623_9ACTN</name>
<gene>
    <name evidence="2" type="ORF">AVDCRST_MAG12-1663</name>
</gene>
<protein>
    <submittedName>
        <fullName evidence="2">Uncharacterized protein</fullName>
    </submittedName>
</protein>
<proteinExistence type="predicted"/>
<feature type="compositionally biased region" description="Low complexity" evidence="1">
    <location>
        <begin position="1"/>
        <end position="19"/>
    </location>
</feature>
<evidence type="ECO:0000256" key="1">
    <source>
        <dbReference type="SAM" id="MobiDB-lite"/>
    </source>
</evidence>
<feature type="region of interest" description="Disordered" evidence="1">
    <location>
        <begin position="1"/>
        <end position="35"/>
    </location>
</feature>